<dbReference type="EMBL" id="JBHSSL010000041">
    <property type="protein sequence ID" value="MFC6170353.1"/>
    <property type="molecule type" value="Genomic_DNA"/>
</dbReference>
<evidence type="ECO:0008006" key="4">
    <source>
        <dbReference type="Google" id="ProtNLM"/>
    </source>
</evidence>
<dbReference type="RefSeq" id="WP_125552683.1">
    <property type="nucleotide sequence ID" value="NZ_JBHSSL010000041.1"/>
</dbReference>
<gene>
    <name evidence="2" type="ORF">ACFQGP_07175</name>
</gene>
<reference evidence="3" key="1">
    <citation type="journal article" date="2019" name="Int. J. Syst. Evol. Microbiol.">
        <title>The Global Catalogue of Microorganisms (GCM) 10K type strain sequencing project: providing services to taxonomists for standard genome sequencing and annotation.</title>
        <authorList>
            <consortium name="The Broad Institute Genomics Platform"/>
            <consortium name="The Broad Institute Genome Sequencing Center for Infectious Disease"/>
            <person name="Wu L."/>
            <person name="Ma J."/>
        </authorList>
    </citation>
    <scope>NUCLEOTIDE SEQUENCE [LARGE SCALE GENOMIC DNA]</scope>
    <source>
        <strain evidence="3">CCM 8904</strain>
    </source>
</reference>
<sequence>MAKFVEFNGEIIGIPDKSFKIIDSSKNVKKTAKHYQTLISKFSTGDDDDDIAELVGNQPMMTEEIANKIADIADLTAKEKANLADQSYSDQYAIFNDFLTKFLGIKLPSLDDDDETESEAETDPKLPEED</sequence>
<evidence type="ECO:0000256" key="1">
    <source>
        <dbReference type="SAM" id="MobiDB-lite"/>
    </source>
</evidence>
<comment type="caution">
    <text evidence="2">The sequence shown here is derived from an EMBL/GenBank/DDBJ whole genome shotgun (WGS) entry which is preliminary data.</text>
</comment>
<feature type="compositionally biased region" description="Acidic residues" evidence="1">
    <location>
        <begin position="110"/>
        <end position="121"/>
    </location>
</feature>
<protein>
    <recommendedName>
        <fullName evidence="4">Phage portal protein</fullName>
    </recommendedName>
</protein>
<proteinExistence type="predicted"/>
<feature type="region of interest" description="Disordered" evidence="1">
    <location>
        <begin position="108"/>
        <end position="130"/>
    </location>
</feature>
<accession>A0ABW1RF18</accession>
<keyword evidence="3" id="KW-1185">Reference proteome</keyword>
<evidence type="ECO:0000313" key="2">
    <source>
        <dbReference type="EMBL" id="MFC6170353.1"/>
    </source>
</evidence>
<organism evidence="2 3">
    <name type="scientific">Loigolactobacillus jiayinensis</name>
    <dbReference type="NCBI Taxonomy" id="2486016"/>
    <lineage>
        <taxon>Bacteria</taxon>
        <taxon>Bacillati</taxon>
        <taxon>Bacillota</taxon>
        <taxon>Bacilli</taxon>
        <taxon>Lactobacillales</taxon>
        <taxon>Lactobacillaceae</taxon>
        <taxon>Loigolactobacillus</taxon>
    </lineage>
</organism>
<name>A0ABW1RF18_9LACO</name>
<evidence type="ECO:0000313" key="3">
    <source>
        <dbReference type="Proteomes" id="UP001596289"/>
    </source>
</evidence>
<dbReference type="Proteomes" id="UP001596289">
    <property type="component" value="Unassembled WGS sequence"/>
</dbReference>